<dbReference type="SMART" id="SM00710">
    <property type="entry name" value="PbH1"/>
    <property type="match status" value="15"/>
</dbReference>
<name>A0A8T3VNI1_9EURY</name>
<accession>A0A8T3VNI1</accession>
<dbReference type="Gene3D" id="2.160.20.10">
    <property type="entry name" value="Single-stranded right-handed beta-helix, Pectin lyase-like"/>
    <property type="match status" value="2"/>
</dbReference>
<dbReference type="InterPro" id="IPR013783">
    <property type="entry name" value="Ig-like_fold"/>
</dbReference>
<dbReference type="Gene3D" id="2.60.40.10">
    <property type="entry name" value="Immunoglobulins"/>
    <property type="match status" value="1"/>
</dbReference>
<dbReference type="InterPro" id="IPR012334">
    <property type="entry name" value="Pectin_lyas_fold"/>
</dbReference>
<keyword evidence="1" id="KW-0121">Carboxypeptidase</keyword>
<dbReference type="InterPro" id="IPR011050">
    <property type="entry name" value="Pectin_lyase_fold/virulence"/>
</dbReference>
<keyword evidence="1" id="KW-0378">Hydrolase</keyword>
<dbReference type="EMBL" id="SUTF01000018">
    <property type="protein sequence ID" value="MBE6511500.1"/>
    <property type="molecule type" value="Genomic_DNA"/>
</dbReference>
<evidence type="ECO:0000313" key="1">
    <source>
        <dbReference type="EMBL" id="MBE6511500.1"/>
    </source>
</evidence>
<gene>
    <name evidence="1" type="ORF">E7Z74_09650</name>
</gene>
<comment type="caution">
    <text evidence="1">The sequence shown here is derived from an EMBL/GenBank/DDBJ whole genome shotgun (WGS) entry which is preliminary data.</text>
</comment>
<organism evidence="1 2">
    <name type="scientific">Methanobrevibacter millerae</name>
    <dbReference type="NCBI Taxonomy" id="230361"/>
    <lineage>
        <taxon>Archaea</taxon>
        <taxon>Methanobacteriati</taxon>
        <taxon>Methanobacteriota</taxon>
        <taxon>Methanomada group</taxon>
        <taxon>Methanobacteria</taxon>
        <taxon>Methanobacteriales</taxon>
        <taxon>Methanobacteriaceae</taxon>
        <taxon>Methanobrevibacter</taxon>
    </lineage>
</organism>
<dbReference type="GO" id="GO:0004180">
    <property type="term" value="F:carboxypeptidase activity"/>
    <property type="evidence" value="ECO:0007669"/>
    <property type="project" value="UniProtKB-KW"/>
</dbReference>
<protein>
    <submittedName>
        <fullName evidence="1">Carboxypeptidase regulatory-like domain-containing protein</fullName>
    </submittedName>
</protein>
<sequence length="1574" mass="167245">MNKKILSLLIVLTLLLSIGMVSATENVSDITATNEDDVAIFDSSVTSEVLGTPSSDSIYLENSSESVSTYVITNKSFNTYFTDGALNENVTAGSILDFQGTFSGLNYTVNINKPVSIISSTGDALFDQIGKTANSGGCFHITAGGSGTNVTGLNFVNSAFYVTNASNVIIDNINMMANMSGIGASTGFMCVRGGSTYVTVKNSYFENKGTGSSIVVVAYSDYCVVDNNEIVINGSSGNALYVTTFVGPNGDHDPTGIQLTNNYIHGKASGFCIALIAAAKEILIENNTIDYNGATGISPQTFWTPKSDASFVIINNKVTGGCAFTAPINSFVTDNEVEGTMTVGTNSVAINNIVGGLTVSQANVTATDNIIGDKGVTLNANAKNTTLTNNIITSTVTVKSSGNTIQENIIDSADEYAVDLGNTVDNEVSYNNISAASLYGDEAVKANENNSVHDNGNITNIVTKDNFFYFFDDEGNYKGLNFTDLIFKGEFDEIVDVITINAPLNIVGLDAVLKNIALNLVNDSISISNFTMNLDKAPDATGGSAILVGGNNIALDTFVVSYALNESTDAYIIYAEDIEGLDVTNSEFTFIGATDGSAINNAVHITESADIELSNNTFDIGIPSCYVDWKEIPAGSGNWVKFPVAEGLVFNEIAELALSNNNIVVEYNDIVGSFDSIYAVDIKSGEDVSILNNTIAATGYSYIYGLYLETENGIVDNNQFDICAEGYYANAIEIEASTNTTISNNILNVESTNVSYPVFSGMNGGDLEVEYVANTINSTADIVYGMELCGSFEAIIDNNITVNGNKTTALAIESKKSIIKGNNINALGTDEAPSKTGDAFEAMTAAIHLYSSDALVEDNVINSNSKGIYADFGIIDIESNEINVIDNGGDNSYGIIISKADDVAIVSNNITYVGNTDGSKINNAILIDSCDNMELSLNNIDITIPSCYVDWKEVPAGSGNWVASPVSQGVVVKSDNAVINENNISLEYDGVVGAYDTIYTVTVSSDNATIESNNIEALGHTYIYALQVSGDGLTIKDNNICSESDVYYADGINIEGPASAVVENNIIEATSPMVSYAVYSAMSNGDVKVNYTNNTVICSSPVVYAFSLGGSLENVTENSFVLDGNYTTAIASKAAELIVKNNTVVANATNVGSPAAGDSIPYGTVGVKAVSGNATVTDNDIQLNGPYTVDVVGANALVKDNFLIAESLTGDASVNYDADKSSVYNNTPKMDKYFLNVDDLVKYYGGNESVEIALTDGVGKGIAGQNVTITVNGRTYVRTTNDNGTAKFAINLPVGTYDLSVSYANDVANLTSDIDVIVLSTISGENIVKVFRNGTQYYANFTDVEGNPLANGTMVRFNINGVMYDRKVNENGTARLNINLDQGTYIITAINPLNGEMASNNITVLPKITENSDLVKYYRNDSQYVVRIIGDDGNPVGANETVTFNINGVMYERKTNESGYAKLNINLQPGNYIITAMYGGCNVANNITVKPILNATDVTMKYRDGTQFKASLVDGQGNPYADQNVTFNINGVFYNRETDSQGIAKLNINLMAGEYIITSMYNNAAISNKITISA</sequence>
<dbReference type="InterPro" id="IPR008964">
    <property type="entry name" value="Invasin/intimin_cell_adhesion"/>
</dbReference>
<dbReference type="SUPFAM" id="SSF51126">
    <property type="entry name" value="Pectin lyase-like"/>
    <property type="match status" value="3"/>
</dbReference>
<dbReference type="Proteomes" id="UP000713479">
    <property type="component" value="Unassembled WGS sequence"/>
</dbReference>
<keyword evidence="1" id="KW-0645">Protease</keyword>
<proteinExistence type="predicted"/>
<dbReference type="InterPro" id="IPR006626">
    <property type="entry name" value="PbH1"/>
</dbReference>
<dbReference type="SUPFAM" id="SSF49373">
    <property type="entry name" value="Invasin/intimin cell-adhesion fragments"/>
    <property type="match status" value="1"/>
</dbReference>
<reference evidence="1" key="1">
    <citation type="submission" date="2019-04" db="EMBL/GenBank/DDBJ databases">
        <title>Evolution of Biomass-Degrading Anaerobic Consortia Revealed by Metagenomics.</title>
        <authorList>
            <person name="Peng X."/>
        </authorList>
    </citation>
    <scope>NUCLEOTIDE SEQUENCE</scope>
    <source>
        <strain evidence="1">SIG13</strain>
    </source>
</reference>
<evidence type="ECO:0000313" key="2">
    <source>
        <dbReference type="Proteomes" id="UP000713479"/>
    </source>
</evidence>